<name>A0AAD6ICL5_PENCN</name>
<evidence type="ECO:0000313" key="2">
    <source>
        <dbReference type="Proteomes" id="UP001219568"/>
    </source>
</evidence>
<comment type="caution">
    <text evidence="1">The sequence shown here is derived from an EMBL/GenBank/DDBJ whole genome shotgun (WGS) entry which is preliminary data.</text>
</comment>
<dbReference type="AlphaFoldDB" id="A0AAD6ICL5"/>
<keyword evidence="2" id="KW-1185">Reference proteome</keyword>
<gene>
    <name evidence="1" type="ORF">N7460_004736</name>
</gene>
<evidence type="ECO:0000313" key="1">
    <source>
        <dbReference type="EMBL" id="KAJ6043381.1"/>
    </source>
</evidence>
<reference evidence="1" key="2">
    <citation type="submission" date="2023-01" db="EMBL/GenBank/DDBJ databases">
        <authorList>
            <person name="Petersen C."/>
        </authorList>
    </citation>
    <scope>NUCLEOTIDE SEQUENCE</scope>
    <source>
        <strain evidence="1">IBT 15450</strain>
    </source>
</reference>
<sequence>MFLGNNNRGGLIIDMGYIRNTGPNRNGASKILDDRGRTAYRRCRRKWRDCENNAHVEDLQGL</sequence>
<reference evidence="1" key="1">
    <citation type="journal article" date="2023" name="IMA Fungus">
        <title>Comparative genomic study of the Penicillium genus elucidates a diverse pangenome and 15 lateral gene transfer events.</title>
        <authorList>
            <person name="Petersen C."/>
            <person name="Sorensen T."/>
            <person name="Nielsen M.R."/>
            <person name="Sondergaard T.E."/>
            <person name="Sorensen J.L."/>
            <person name="Fitzpatrick D.A."/>
            <person name="Frisvad J.C."/>
            <person name="Nielsen K.L."/>
        </authorList>
    </citation>
    <scope>NUCLEOTIDE SEQUENCE</scope>
    <source>
        <strain evidence="1">IBT 15450</strain>
    </source>
</reference>
<accession>A0AAD6ICL5</accession>
<organism evidence="1 2">
    <name type="scientific">Penicillium canescens</name>
    <dbReference type="NCBI Taxonomy" id="5083"/>
    <lineage>
        <taxon>Eukaryota</taxon>
        <taxon>Fungi</taxon>
        <taxon>Dikarya</taxon>
        <taxon>Ascomycota</taxon>
        <taxon>Pezizomycotina</taxon>
        <taxon>Eurotiomycetes</taxon>
        <taxon>Eurotiomycetidae</taxon>
        <taxon>Eurotiales</taxon>
        <taxon>Aspergillaceae</taxon>
        <taxon>Penicillium</taxon>
    </lineage>
</organism>
<dbReference type="Proteomes" id="UP001219568">
    <property type="component" value="Unassembled WGS sequence"/>
</dbReference>
<dbReference type="EMBL" id="JAQJZL010000004">
    <property type="protein sequence ID" value="KAJ6043381.1"/>
    <property type="molecule type" value="Genomic_DNA"/>
</dbReference>
<proteinExistence type="predicted"/>
<protein>
    <submittedName>
        <fullName evidence="1">Uncharacterized protein</fullName>
    </submittedName>
</protein>